<dbReference type="OrthoDB" id="9805316at2"/>
<evidence type="ECO:0000256" key="6">
    <source>
        <dbReference type="ARBA" id="ARBA00023229"/>
    </source>
</evidence>
<dbReference type="EC" id="2.5.1.29" evidence="8"/>
<reference evidence="8" key="2">
    <citation type="submission" date="2014-09" db="EMBL/GenBank/DDBJ databases">
        <title>Criblamydia sequanensis harbors a mega-plasmid encoding arsenite resistance.</title>
        <authorList>
            <person name="Bertelli C."/>
            <person name="Goesmann A."/>
            <person name="Greub G."/>
        </authorList>
    </citation>
    <scope>NUCLEOTIDE SEQUENCE [LARGE SCALE GENOMIC DNA]</scope>
    <source>
        <strain evidence="8">CRIB-18</strain>
    </source>
</reference>
<dbReference type="RefSeq" id="WP_053332024.1">
    <property type="nucleotide sequence ID" value="NZ_CCEJ010000011.1"/>
</dbReference>
<dbReference type="SUPFAM" id="SSF48576">
    <property type="entry name" value="Terpenoid synthases"/>
    <property type="match status" value="1"/>
</dbReference>
<dbReference type="GO" id="GO:0016114">
    <property type="term" value="P:terpenoid biosynthetic process"/>
    <property type="evidence" value="ECO:0007669"/>
    <property type="project" value="UniProtKB-ARBA"/>
</dbReference>
<dbReference type="FunFam" id="1.10.600.10:FF:000001">
    <property type="entry name" value="Geranylgeranyl diphosphate synthase"/>
    <property type="match status" value="1"/>
</dbReference>
<comment type="caution">
    <text evidence="8">The sequence shown here is derived from an EMBL/GenBank/DDBJ whole genome shotgun (WGS) entry which is preliminary data.</text>
</comment>
<dbReference type="SFLD" id="SFLDG01017">
    <property type="entry name" value="Polyprenyl_Transferase_Like"/>
    <property type="match status" value="1"/>
</dbReference>
<protein>
    <submittedName>
        <fullName evidence="8">Farnesyltranstransferase</fullName>
        <ecNumber evidence="8">2.5.1.29</ecNumber>
    </submittedName>
</protein>
<dbReference type="InterPro" id="IPR008949">
    <property type="entry name" value="Isoprenoid_synthase_dom_sf"/>
</dbReference>
<reference evidence="8" key="1">
    <citation type="submission" date="2013-12" db="EMBL/GenBank/DDBJ databases">
        <authorList>
            <person name="Linke B."/>
        </authorList>
    </citation>
    <scope>NUCLEOTIDE SEQUENCE [LARGE SCALE GENOMIC DNA]</scope>
    <source>
        <strain evidence="8">CRIB-18</strain>
    </source>
</reference>
<gene>
    <name evidence="8" type="primary">crtE</name>
    <name evidence="8" type="ORF">CSEC_2195</name>
</gene>
<organism evidence="8 9">
    <name type="scientific">Candidatus Criblamydia sequanensis CRIB-18</name>
    <dbReference type="NCBI Taxonomy" id="1437425"/>
    <lineage>
        <taxon>Bacteria</taxon>
        <taxon>Pseudomonadati</taxon>
        <taxon>Chlamydiota</taxon>
        <taxon>Chlamydiia</taxon>
        <taxon>Parachlamydiales</taxon>
        <taxon>Candidatus Criblamydiaceae</taxon>
        <taxon>Candidatus Criblamydia</taxon>
    </lineage>
</organism>
<proteinExistence type="inferred from homology"/>
<evidence type="ECO:0000256" key="3">
    <source>
        <dbReference type="ARBA" id="ARBA00022679"/>
    </source>
</evidence>
<keyword evidence="9" id="KW-1185">Reference proteome</keyword>
<evidence type="ECO:0000256" key="1">
    <source>
        <dbReference type="ARBA" id="ARBA00001946"/>
    </source>
</evidence>
<dbReference type="AlphaFoldDB" id="A0A090D0X0"/>
<dbReference type="InterPro" id="IPR053378">
    <property type="entry name" value="Prenyl_diphosphate_synthase"/>
</dbReference>
<dbReference type="STRING" id="1437425.CSEC_2195"/>
<sequence>MEKLIEKKMSLDEKRALINARLSELVPETSKEHALLFESARYSLLGGGKRLRPLLMLSVTEAYGLDCTYGLDAACVLEMIHTYSLIHDDLPCMDDDDLRRGQPTLHKKVGEAIALLAGDYLLTHSFEVLSKMADVSSDKKVALIQNLAKAGGGFGMIGGQVMDMESECKRKLSLEELNVLHQKKTGALIICSLLFGGILADAKDADLQILLNFGRCLGAVFQIIDDVIDVTESTSTLGKTALSDVSNNKLTYVSLLGVEKSLEKAKEYQTEGLKYLDEMSIDTESLRLIADSFITRKC</sequence>
<dbReference type="eggNOG" id="COG0142">
    <property type="taxonomic scope" value="Bacteria"/>
</dbReference>
<dbReference type="Gene3D" id="1.10.600.10">
    <property type="entry name" value="Farnesyl Diphosphate Synthase"/>
    <property type="match status" value="1"/>
</dbReference>
<dbReference type="SFLD" id="SFLDS00005">
    <property type="entry name" value="Isoprenoid_Synthase_Type_I"/>
    <property type="match status" value="1"/>
</dbReference>
<comment type="cofactor">
    <cofactor evidence="1">
        <name>Mg(2+)</name>
        <dbReference type="ChEBI" id="CHEBI:18420"/>
    </cofactor>
</comment>
<keyword evidence="4" id="KW-0479">Metal-binding</keyword>
<dbReference type="EMBL" id="CCEJ010000011">
    <property type="protein sequence ID" value="CDR35001.1"/>
    <property type="molecule type" value="Genomic_DNA"/>
</dbReference>
<dbReference type="GO" id="GO:0046872">
    <property type="term" value="F:metal ion binding"/>
    <property type="evidence" value="ECO:0007669"/>
    <property type="project" value="UniProtKB-KW"/>
</dbReference>
<evidence type="ECO:0000313" key="9">
    <source>
        <dbReference type="Proteomes" id="UP000031552"/>
    </source>
</evidence>
<evidence type="ECO:0000256" key="7">
    <source>
        <dbReference type="RuleBase" id="RU004466"/>
    </source>
</evidence>
<dbReference type="GO" id="GO:0004311">
    <property type="term" value="F:geranylgeranyl diphosphate synthase activity"/>
    <property type="evidence" value="ECO:0007669"/>
    <property type="project" value="UniProtKB-EC"/>
</dbReference>
<dbReference type="InterPro" id="IPR033749">
    <property type="entry name" value="Polyprenyl_synt_CS"/>
</dbReference>
<keyword evidence="5" id="KW-0460">Magnesium</keyword>
<dbReference type="InterPro" id="IPR000092">
    <property type="entry name" value="Polyprenyl_synt"/>
</dbReference>
<keyword evidence="3 7" id="KW-0808">Transferase</keyword>
<dbReference type="NCBIfam" id="NF045485">
    <property type="entry name" value="FPPsyn"/>
    <property type="match status" value="1"/>
</dbReference>
<accession>A0A090D0X0</accession>
<dbReference type="Proteomes" id="UP000031552">
    <property type="component" value="Unassembled WGS sequence"/>
</dbReference>
<dbReference type="Pfam" id="PF00348">
    <property type="entry name" value="polyprenyl_synt"/>
    <property type="match status" value="1"/>
</dbReference>
<evidence type="ECO:0000256" key="4">
    <source>
        <dbReference type="ARBA" id="ARBA00022723"/>
    </source>
</evidence>
<dbReference type="CDD" id="cd00685">
    <property type="entry name" value="Trans_IPPS_HT"/>
    <property type="match status" value="1"/>
</dbReference>
<dbReference type="PANTHER" id="PTHR43281">
    <property type="entry name" value="FARNESYL DIPHOSPHATE SYNTHASE"/>
    <property type="match status" value="1"/>
</dbReference>
<evidence type="ECO:0000256" key="2">
    <source>
        <dbReference type="ARBA" id="ARBA00006706"/>
    </source>
</evidence>
<keyword evidence="6" id="KW-0414">Isoprene biosynthesis</keyword>
<evidence type="ECO:0000256" key="5">
    <source>
        <dbReference type="ARBA" id="ARBA00022842"/>
    </source>
</evidence>
<dbReference type="PANTHER" id="PTHR43281:SF1">
    <property type="entry name" value="FARNESYL DIPHOSPHATE SYNTHASE"/>
    <property type="match status" value="1"/>
</dbReference>
<dbReference type="GO" id="GO:0005737">
    <property type="term" value="C:cytoplasm"/>
    <property type="evidence" value="ECO:0007669"/>
    <property type="project" value="UniProtKB-ARBA"/>
</dbReference>
<evidence type="ECO:0000313" key="8">
    <source>
        <dbReference type="EMBL" id="CDR35001.1"/>
    </source>
</evidence>
<dbReference type="PROSITE" id="PS00444">
    <property type="entry name" value="POLYPRENYL_SYNTHASE_2"/>
    <property type="match status" value="1"/>
</dbReference>
<name>A0A090D0X0_9BACT</name>
<dbReference type="PROSITE" id="PS00723">
    <property type="entry name" value="POLYPRENYL_SYNTHASE_1"/>
    <property type="match status" value="1"/>
</dbReference>
<comment type="similarity">
    <text evidence="2 7">Belongs to the FPP/GGPP synthase family.</text>
</comment>